<dbReference type="EMBL" id="BQKI01000085">
    <property type="protein sequence ID" value="GJN34647.1"/>
    <property type="molecule type" value="Genomic_DNA"/>
</dbReference>
<feature type="region of interest" description="Disordered" evidence="1">
    <location>
        <begin position="1"/>
        <end position="51"/>
    </location>
</feature>
<dbReference type="InterPro" id="IPR004330">
    <property type="entry name" value="FAR1_DNA_bnd_dom"/>
</dbReference>
<organism evidence="3 4">
    <name type="scientific">Eleusine coracana subsp. coracana</name>
    <dbReference type="NCBI Taxonomy" id="191504"/>
    <lineage>
        <taxon>Eukaryota</taxon>
        <taxon>Viridiplantae</taxon>
        <taxon>Streptophyta</taxon>
        <taxon>Embryophyta</taxon>
        <taxon>Tracheophyta</taxon>
        <taxon>Spermatophyta</taxon>
        <taxon>Magnoliopsida</taxon>
        <taxon>Liliopsida</taxon>
        <taxon>Poales</taxon>
        <taxon>Poaceae</taxon>
        <taxon>PACMAD clade</taxon>
        <taxon>Chloridoideae</taxon>
        <taxon>Cynodonteae</taxon>
        <taxon>Eleusininae</taxon>
        <taxon>Eleusine</taxon>
    </lineage>
</organism>
<sequence>MDAAESSHVISHGQSGRRRGPSGIDDPSTNITTQESNSDMSISTDDEGIEQLKEASIELSEENVDAQSNDLLTEEPDLGMTFDSEDAVWLYYTNYAKSKGFGVTRRSSRTEDDGELKYLTLSCSRHSKSQSKSKNMLKPNALSGIECKAKVNVTRQPDVQQL</sequence>
<reference evidence="3" key="2">
    <citation type="submission" date="2021-12" db="EMBL/GenBank/DDBJ databases">
        <title>Resequencing data analysis of finger millet.</title>
        <authorList>
            <person name="Hatakeyama M."/>
            <person name="Aluri S."/>
            <person name="Balachadran M.T."/>
            <person name="Sivarajan S.R."/>
            <person name="Poveda L."/>
            <person name="Shimizu-Inatsugi R."/>
            <person name="Schlapbach R."/>
            <person name="Sreeman S.M."/>
            <person name="Shimizu K.K."/>
        </authorList>
    </citation>
    <scope>NUCLEOTIDE SEQUENCE</scope>
</reference>
<evidence type="ECO:0000256" key="1">
    <source>
        <dbReference type="SAM" id="MobiDB-lite"/>
    </source>
</evidence>
<evidence type="ECO:0000259" key="2">
    <source>
        <dbReference type="Pfam" id="PF03101"/>
    </source>
</evidence>
<keyword evidence="4" id="KW-1185">Reference proteome</keyword>
<dbReference type="PANTHER" id="PTHR46328">
    <property type="entry name" value="FAR-RED IMPAIRED RESPONSIVE (FAR1) FAMILY PROTEIN-RELATED"/>
    <property type="match status" value="1"/>
</dbReference>
<comment type="caution">
    <text evidence="3">The sequence shown here is derived from an EMBL/GenBank/DDBJ whole genome shotgun (WGS) entry which is preliminary data.</text>
</comment>
<feature type="compositionally biased region" description="Polar residues" evidence="1">
    <location>
        <begin position="27"/>
        <end position="43"/>
    </location>
</feature>
<name>A0AAV5FJ51_ELECO</name>
<reference evidence="3" key="1">
    <citation type="journal article" date="2018" name="DNA Res.">
        <title>Multiple hybrid de novo genome assembly of finger millet, an orphan allotetraploid crop.</title>
        <authorList>
            <person name="Hatakeyama M."/>
            <person name="Aluri S."/>
            <person name="Balachadran M.T."/>
            <person name="Sivarajan S.R."/>
            <person name="Patrignani A."/>
            <person name="Gruter S."/>
            <person name="Poveda L."/>
            <person name="Shimizu-Inatsugi R."/>
            <person name="Baeten J."/>
            <person name="Francoijs K.J."/>
            <person name="Nataraja K.N."/>
            <person name="Reddy Y.A.N."/>
            <person name="Phadnis S."/>
            <person name="Ravikumar R.L."/>
            <person name="Schlapbach R."/>
            <person name="Sreeman S.M."/>
            <person name="Shimizu K.K."/>
        </authorList>
    </citation>
    <scope>NUCLEOTIDE SEQUENCE</scope>
</reference>
<dbReference type="Proteomes" id="UP001054889">
    <property type="component" value="Unassembled WGS sequence"/>
</dbReference>
<evidence type="ECO:0000313" key="3">
    <source>
        <dbReference type="EMBL" id="GJN34647.1"/>
    </source>
</evidence>
<feature type="domain" description="FAR1" evidence="2">
    <location>
        <begin position="91"/>
        <end position="157"/>
    </location>
</feature>
<gene>
    <name evidence="3" type="primary">gb23329</name>
    <name evidence="3" type="ORF">PR202_gb23329</name>
</gene>
<dbReference type="AlphaFoldDB" id="A0AAV5FJ51"/>
<dbReference type="PANTHER" id="PTHR46328:SF35">
    <property type="entry name" value="PROTEIN FAR1-RELATED SEQUENCE 5-LIKE"/>
    <property type="match status" value="1"/>
</dbReference>
<evidence type="ECO:0000313" key="4">
    <source>
        <dbReference type="Proteomes" id="UP001054889"/>
    </source>
</evidence>
<proteinExistence type="predicted"/>
<dbReference type="Pfam" id="PF03101">
    <property type="entry name" value="FAR1"/>
    <property type="match status" value="1"/>
</dbReference>
<protein>
    <recommendedName>
        <fullName evidence="2">FAR1 domain-containing protein</fullName>
    </recommendedName>
</protein>
<accession>A0AAV5FJ51</accession>